<reference evidence="2" key="1">
    <citation type="journal article" date="2019" name="Int. J. Syst. Evol. Microbiol.">
        <title>The Global Catalogue of Microorganisms (GCM) 10K type strain sequencing project: providing services to taxonomists for standard genome sequencing and annotation.</title>
        <authorList>
            <consortium name="The Broad Institute Genomics Platform"/>
            <consortium name="The Broad Institute Genome Sequencing Center for Infectious Disease"/>
            <person name="Wu L."/>
            <person name="Ma J."/>
        </authorList>
    </citation>
    <scope>NUCLEOTIDE SEQUENCE [LARGE SCALE GENOMIC DNA]</scope>
    <source>
        <strain evidence="2">CGMCC 4.7289</strain>
    </source>
</reference>
<dbReference type="EMBL" id="JBHSAY010000029">
    <property type="protein sequence ID" value="MFC4136309.1"/>
    <property type="molecule type" value="Genomic_DNA"/>
</dbReference>
<accession>A0ABV8M0S2</accession>
<dbReference type="RefSeq" id="WP_253751091.1">
    <property type="nucleotide sequence ID" value="NZ_JAMZDZ010000001.1"/>
</dbReference>
<proteinExistence type="predicted"/>
<dbReference type="Proteomes" id="UP001595816">
    <property type="component" value="Unassembled WGS sequence"/>
</dbReference>
<sequence length="161" mass="17942">MSFGTYARKVADPSLPFGRRLTALGSCVQLYRPIGFHATFSYLRRVAGPIRRDEAALLHALDVLSRSRTLWLADVEAYAARRRLAKRAGYRSTRPGDPNPSWPDRWYGDVRGGALAVIGRWRKRAACQTDEHGRQVLTVAKAFVAADGHLDPVQVAALREL</sequence>
<keyword evidence="2" id="KW-1185">Reference proteome</keyword>
<evidence type="ECO:0000313" key="1">
    <source>
        <dbReference type="EMBL" id="MFC4136309.1"/>
    </source>
</evidence>
<evidence type="ECO:0000313" key="2">
    <source>
        <dbReference type="Proteomes" id="UP001595816"/>
    </source>
</evidence>
<name>A0ABV8M0S2_9ACTN</name>
<gene>
    <name evidence="1" type="ORF">ACFOZ4_37365</name>
</gene>
<protein>
    <submittedName>
        <fullName evidence="1">Uncharacterized protein</fullName>
    </submittedName>
</protein>
<comment type="caution">
    <text evidence="1">The sequence shown here is derived from an EMBL/GenBank/DDBJ whole genome shotgun (WGS) entry which is preliminary data.</text>
</comment>
<organism evidence="1 2">
    <name type="scientific">Hamadaea flava</name>
    <dbReference type="NCBI Taxonomy" id="1742688"/>
    <lineage>
        <taxon>Bacteria</taxon>
        <taxon>Bacillati</taxon>
        <taxon>Actinomycetota</taxon>
        <taxon>Actinomycetes</taxon>
        <taxon>Micromonosporales</taxon>
        <taxon>Micromonosporaceae</taxon>
        <taxon>Hamadaea</taxon>
    </lineage>
</organism>